<evidence type="ECO:0000313" key="2">
    <source>
        <dbReference type="EMBL" id="KAH9287545.1"/>
    </source>
</evidence>
<dbReference type="PANTHER" id="PTHR42673:SF4">
    <property type="entry name" value="MALEYLACETOACETATE ISOMERASE"/>
    <property type="match status" value="1"/>
</dbReference>
<evidence type="ECO:0000259" key="1">
    <source>
        <dbReference type="PROSITE" id="PS50405"/>
    </source>
</evidence>
<dbReference type="Pfam" id="PF14497">
    <property type="entry name" value="GST_C_3"/>
    <property type="match status" value="1"/>
</dbReference>
<reference evidence="2 3" key="1">
    <citation type="journal article" date="2021" name="Nat. Plants">
        <title>The Taxus genome provides insights into paclitaxel biosynthesis.</title>
        <authorList>
            <person name="Xiong X."/>
            <person name="Gou J."/>
            <person name="Liao Q."/>
            <person name="Li Y."/>
            <person name="Zhou Q."/>
            <person name="Bi G."/>
            <person name="Li C."/>
            <person name="Du R."/>
            <person name="Wang X."/>
            <person name="Sun T."/>
            <person name="Guo L."/>
            <person name="Liang H."/>
            <person name="Lu P."/>
            <person name="Wu Y."/>
            <person name="Zhang Z."/>
            <person name="Ro D.K."/>
            <person name="Shang Y."/>
            <person name="Huang S."/>
            <person name="Yan J."/>
        </authorList>
    </citation>
    <scope>NUCLEOTIDE SEQUENCE [LARGE SCALE GENOMIC DNA]</scope>
    <source>
        <strain evidence="2">Ta-2019</strain>
    </source>
</reference>
<dbReference type="PANTHER" id="PTHR42673">
    <property type="entry name" value="MALEYLACETOACETATE ISOMERASE"/>
    <property type="match status" value="1"/>
</dbReference>
<dbReference type="InterPro" id="IPR004046">
    <property type="entry name" value="GST_C"/>
</dbReference>
<dbReference type="GO" id="GO:0016034">
    <property type="term" value="F:maleylacetoacetate isomerase activity"/>
    <property type="evidence" value="ECO:0007669"/>
    <property type="project" value="TreeGrafter"/>
</dbReference>
<feature type="domain" description="GST C-terminal" evidence="1">
    <location>
        <begin position="1"/>
        <end position="84"/>
    </location>
</feature>
<dbReference type="Gene3D" id="1.20.1050.10">
    <property type="match status" value="1"/>
</dbReference>
<evidence type="ECO:0000313" key="3">
    <source>
        <dbReference type="Proteomes" id="UP000824469"/>
    </source>
</evidence>
<organism evidence="2 3">
    <name type="scientific">Taxus chinensis</name>
    <name type="common">Chinese yew</name>
    <name type="synonym">Taxus wallichiana var. chinensis</name>
    <dbReference type="NCBI Taxonomy" id="29808"/>
    <lineage>
        <taxon>Eukaryota</taxon>
        <taxon>Viridiplantae</taxon>
        <taxon>Streptophyta</taxon>
        <taxon>Embryophyta</taxon>
        <taxon>Tracheophyta</taxon>
        <taxon>Spermatophyta</taxon>
        <taxon>Pinopsida</taxon>
        <taxon>Pinidae</taxon>
        <taxon>Conifers II</taxon>
        <taxon>Cupressales</taxon>
        <taxon>Taxaceae</taxon>
        <taxon>Taxus</taxon>
    </lineage>
</organism>
<dbReference type="InterPro" id="IPR036282">
    <property type="entry name" value="Glutathione-S-Trfase_C_sf"/>
</dbReference>
<keyword evidence="3" id="KW-1185">Reference proteome</keyword>
<feature type="non-terminal residue" evidence="2">
    <location>
        <position position="1"/>
    </location>
</feature>
<dbReference type="PROSITE" id="PS50405">
    <property type="entry name" value="GST_CTER"/>
    <property type="match status" value="1"/>
</dbReference>
<dbReference type="AlphaFoldDB" id="A0AA38F2A8"/>
<comment type="caution">
    <text evidence="2">The sequence shown here is derived from an EMBL/GenBank/DDBJ whole genome shotgun (WGS) entry which is preliminary data.</text>
</comment>
<protein>
    <recommendedName>
        <fullName evidence="1">GST C-terminal domain-containing protein</fullName>
    </recommendedName>
</protein>
<dbReference type="Proteomes" id="UP000824469">
    <property type="component" value="Unassembled WGS sequence"/>
</dbReference>
<sequence length="84" mass="9324">VTAIVASSIQPLQNLVVLKRIEEKIGPEERLTWAKHYIERGFNALEKLLKNVAGKYCIGDQITLADVFLVPQVSGAVGRFNVDM</sequence>
<dbReference type="GO" id="GO:0006559">
    <property type="term" value="P:L-phenylalanine catabolic process"/>
    <property type="evidence" value="ECO:0007669"/>
    <property type="project" value="TreeGrafter"/>
</dbReference>
<accession>A0AA38F2A8</accession>
<dbReference type="EMBL" id="JAHRHJ020003813">
    <property type="protein sequence ID" value="KAH9287545.1"/>
    <property type="molecule type" value="Genomic_DNA"/>
</dbReference>
<dbReference type="InterPro" id="IPR010987">
    <property type="entry name" value="Glutathione-S-Trfase_C-like"/>
</dbReference>
<dbReference type="GO" id="GO:0004364">
    <property type="term" value="F:glutathione transferase activity"/>
    <property type="evidence" value="ECO:0007669"/>
    <property type="project" value="TreeGrafter"/>
</dbReference>
<feature type="non-terminal residue" evidence="2">
    <location>
        <position position="84"/>
    </location>
</feature>
<dbReference type="GO" id="GO:0006749">
    <property type="term" value="P:glutathione metabolic process"/>
    <property type="evidence" value="ECO:0007669"/>
    <property type="project" value="TreeGrafter"/>
</dbReference>
<proteinExistence type="predicted"/>
<name>A0AA38F2A8_TAXCH</name>
<dbReference type="SUPFAM" id="SSF47616">
    <property type="entry name" value="GST C-terminal domain-like"/>
    <property type="match status" value="1"/>
</dbReference>
<gene>
    <name evidence="2" type="ORF">KI387_031662</name>
</gene>